<dbReference type="AlphaFoldDB" id="A0A0F6U6P1"/>
<dbReference type="HOGENOM" id="CLU_2753312_0_0_3"/>
<dbReference type="Proteomes" id="UP000034103">
    <property type="component" value="Chromosome"/>
</dbReference>
<sequence>MLISDISYLENVSEKNIEGGNGAFFYSRKSLDISGEALARGFSRETLDLSAETGSKSIEYTSVTRARGLV</sequence>
<accession>A0A0F6U6P1</accession>
<proteinExistence type="predicted"/>
<evidence type="ECO:0000313" key="2">
    <source>
        <dbReference type="Proteomes" id="UP000034103"/>
    </source>
</evidence>
<evidence type="ECO:0000313" key="1">
    <source>
        <dbReference type="EMBL" id="AKE66181.1"/>
    </source>
</evidence>
<dbReference type="RefSeq" id="WP_046663201.1">
    <property type="nucleotide sequence ID" value="NZ_CP011304.1"/>
</dbReference>
<organism evidence="1 2">
    <name type="scientific">Microcystis aeruginosa NIES-2549</name>
    <dbReference type="NCBI Taxonomy" id="1641812"/>
    <lineage>
        <taxon>Bacteria</taxon>
        <taxon>Bacillati</taxon>
        <taxon>Cyanobacteriota</taxon>
        <taxon>Cyanophyceae</taxon>
        <taxon>Oscillatoriophycideae</taxon>
        <taxon>Chroococcales</taxon>
        <taxon>Microcystaceae</taxon>
        <taxon>Microcystis</taxon>
    </lineage>
</organism>
<protein>
    <submittedName>
        <fullName evidence="1">Uncharacterized protein</fullName>
    </submittedName>
</protein>
<dbReference type="PATRIC" id="fig|1641812.3.peg.3988"/>
<name>A0A0F6U6P1_MICAE</name>
<reference evidence="1 2" key="1">
    <citation type="journal article" date="2015" name="Genome Announc.">
        <title>Complete Genome Sequence of Microcystis aeruginosa NIES-2549, a Bloom-Forming Cyanobacterium from Lake Kasumigaura, Japan.</title>
        <authorList>
            <person name="Yamaguchi H."/>
            <person name="Suzuki S."/>
            <person name="Tanabe Y."/>
            <person name="Osana Y."/>
            <person name="Shimura Y."/>
            <person name="Ishida K."/>
            <person name="Kawachi M."/>
        </authorList>
    </citation>
    <scope>NUCLEOTIDE SEQUENCE [LARGE SCALE GENOMIC DNA]</scope>
    <source>
        <strain evidence="1 2">NIES-2549</strain>
    </source>
</reference>
<dbReference type="EMBL" id="CP011304">
    <property type="protein sequence ID" value="AKE66181.1"/>
    <property type="molecule type" value="Genomic_DNA"/>
</dbReference>
<gene>
    <name evidence="1" type="ORF">MYAER_3851</name>
</gene>